<organism evidence="2 3">
    <name type="scientific">Sesamum alatum</name>
    <dbReference type="NCBI Taxonomy" id="300844"/>
    <lineage>
        <taxon>Eukaryota</taxon>
        <taxon>Viridiplantae</taxon>
        <taxon>Streptophyta</taxon>
        <taxon>Embryophyta</taxon>
        <taxon>Tracheophyta</taxon>
        <taxon>Spermatophyta</taxon>
        <taxon>Magnoliopsida</taxon>
        <taxon>eudicotyledons</taxon>
        <taxon>Gunneridae</taxon>
        <taxon>Pentapetalae</taxon>
        <taxon>asterids</taxon>
        <taxon>lamiids</taxon>
        <taxon>Lamiales</taxon>
        <taxon>Pedaliaceae</taxon>
        <taxon>Sesamum</taxon>
    </lineage>
</organism>
<comment type="caution">
    <text evidence="2">The sequence shown here is derived from an EMBL/GenBank/DDBJ whole genome shotgun (WGS) entry which is preliminary data.</text>
</comment>
<protein>
    <submittedName>
        <fullName evidence="2">Uncharacterized protein</fullName>
    </submittedName>
</protein>
<dbReference type="Proteomes" id="UP001293254">
    <property type="component" value="Unassembled WGS sequence"/>
</dbReference>
<feature type="region of interest" description="Disordered" evidence="1">
    <location>
        <begin position="133"/>
        <end position="200"/>
    </location>
</feature>
<dbReference type="AlphaFoldDB" id="A0AAE1YEU6"/>
<evidence type="ECO:0000313" key="3">
    <source>
        <dbReference type="Proteomes" id="UP001293254"/>
    </source>
</evidence>
<evidence type="ECO:0000313" key="2">
    <source>
        <dbReference type="EMBL" id="KAK4428859.1"/>
    </source>
</evidence>
<accession>A0AAE1YEU6</accession>
<gene>
    <name evidence="2" type="ORF">Salat_1185800</name>
</gene>
<name>A0AAE1YEU6_9LAMI</name>
<dbReference type="EMBL" id="JACGWO010000004">
    <property type="protein sequence ID" value="KAK4428859.1"/>
    <property type="molecule type" value="Genomic_DNA"/>
</dbReference>
<feature type="compositionally biased region" description="Polar residues" evidence="1">
    <location>
        <begin position="138"/>
        <end position="155"/>
    </location>
</feature>
<proteinExistence type="predicted"/>
<keyword evidence="3" id="KW-1185">Reference proteome</keyword>
<reference evidence="2" key="1">
    <citation type="submission" date="2020-06" db="EMBL/GenBank/DDBJ databases">
        <authorList>
            <person name="Li T."/>
            <person name="Hu X."/>
            <person name="Zhang T."/>
            <person name="Song X."/>
            <person name="Zhang H."/>
            <person name="Dai N."/>
            <person name="Sheng W."/>
            <person name="Hou X."/>
            <person name="Wei L."/>
        </authorList>
    </citation>
    <scope>NUCLEOTIDE SEQUENCE</scope>
    <source>
        <strain evidence="2">3651</strain>
        <tissue evidence="2">Leaf</tissue>
    </source>
</reference>
<reference evidence="2" key="2">
    <citation type="journal article" date="2024" name="Plant">
        <title>Genomic evolution and insights into agronomic trait innovations of Sesamum species.</title>
        <authorList>
            <person name="Miao H."/>
            <person name="Wang L."/>
            <person name="Qu L."/>
            <person name="Liu H."/>
            <person name="Sun Y."/>
            <person name="Le M."/>
            <person name="Wang Q."/>
            <person name="Wei S."/>
            <person name="Zheng Y."/>
            <person name="Lin W."/>
            <person name="Duan Y."/>
            <person name="Cao H."/>
            <person name="Xiong S."/>
            <person name="Wang X."/>
            <person name="Wei L."/>
            <person name="Li C."/>
            <person name="Ma Q."/>
            <person name="Ju M."/>
            <person name="Zhao R."/>
            <person name="Li G."/>
            <person name="Mu C."/>
            <person name="Tian Q."/>
            <person name="Mei H."/>
            <person name="Zhang T."/>
            <person name="Gao T."/>
            <person name="Zhang H."/>
        </authorList>
    </citation>
    <scope>NUCLEOTIDE SEQUENCE</scope>
    <source>
        <strain evidence="2">3651</strain>
    </source>
</reference>
<sequence length="280" mass="30893">MASSLGRTIGKLWFSGGNYMSGYNPSTSPFIQIEKGKGKSSVAISGGRSTFVCDDNLHLRGNSISQALFKECTQSSDLAHHPPNPAIQKKDLNPVNPALDIGHKLHPLTKPPENQNSLYGKPMARMETSIDLNYNPLPKQNSVPTHDLKSATNKDTPTKPNPRQLHKVKFEPTAKDLNTDKPKTHCTPKPKPTMGIPNNQYSSPPHYTIPETKHNLVASKKSTYSELLTEISNTMANKAQPEEIAPLNIPLIPTHDLIKALSSNQLLSRLSKKRKNNMLQ</sequence>
<evidence type="ECO:0000256" key="1">
    <source>
        <dbReference type="SAM" id="MobiDB-lite"/>
    </source>
</evidence>
<feature type="compositionally biased region" description="Basic and acidic residues" evidence="1">
    <location>
        <begin position="168"/>
        <end position="183"/>
    </location>
</feature>